<dbReference type="Proteomes" id="UP001443914">
    <property type="component" value="Unassembled WGS sequence"/>
</dbReference>
<accession>A0AAW1I5R3</accession>
<gene>
    <name evidence="2" type="ORF">RND81_10G175800</name>
</gene>
<evidence type="ECO:0000259" key="1">
    <source>
        <dbReference type="PROSITE" id="PS50181"/>
    </source>
</evidence>
<dbReference type="Gene3D" id="1.20.1280.50">
    <property type="match status" value="1"/>
</dbReference>
<dbReference type="Pfam" id="PF07734">
    <property type="entry name" value="FBA_1"/>
    <property type="match status" value="1"/>
</dbReference>
<protein>
    <recommendedName>
        <fullName evidence="1">F-box domain-containing protein</fullName>
    </recommendedName>
</protein>
<dbReference type="EMBL" id="JBDFQZ010000010">
    <property type="protein sequence ID" value="KAK9683933.1"/>
    <property type="molecule type" value="Genomic_DNA"/>
</dbReference>
<comment type="caution">
    <text evidence="2">The sequence shown here is derived from an EMBL/GenBank/DDBJ whole genome shotgun (WGS) entry which is preliminary data.</text>
</comment>
<reference evidence="2" key="1">
    <citation type="submission" date="2024-03" db="EMBL/GenBank/DDBJ databases">
        <title>WGS assembly of Saponaria officinalis var. Norfolk2.</title>
        <authorList>
            <person name="Jenkins J."/>
            <person name="Shu S."/>
            <person name="Grimwood J."/>
            <person name="Barry K."/>
            <person name="Goodstein D."/>
            <person name="Schmutz J."/>
            <person name="Leebens-Mack J."/>
            <person name="Osbourn A."/>
        </authorList>
    </citation>
    <scope>NUCLEOTIDE SEQUENCE [LARGE SCALE GENOMIC DNA]</scope>
    <source>
        <strain evidence="2">JIC</strain>
    </source>
</reference>
<dbReference type="InterPro" id="IPR050796">
    <property type="entry name" value="SCF_F-box_component"/>
</dbReference>
<name>A0AAW1I5R3_SAPOF</name>
<dbReference type="CDD" id="cd22157">
    <property type="entry name" value="F-box_AtFBW1-like"/>
    <property type="match status" value="1"/>
</dbReference>
<evidence type="ECO:0000313" key="2">
    <source>
        <dbReference type="EMBL" id="KAK9683933.1"/>
    </source>
</evidence>
<dbReference type="Pfam" id="PF00646">
    <property type="entry name" value="F-box"/>
    <property type="match status" value="1"/>
</dbReference>
<evidence type="ECO:0000313" key="3">
    <source>
        <dbReference type="Proteomes" id="UP001443914"/>
    </source>
</evidence>
<sequence>MFTQKTPLPYLSEELLLDILCRLPIKSLVRFRCVCTSWRSLLSNDLGFATRYKSRNPDTYGYFDPNTHNFVLIKYSDLKIKDIIIDNNNLHANVTVIGSIDGVVCYVRGNTQFVLWNPSTRDSYLVPCPNISEDLVNRSYFGFGFGGSFSIVRIIRINCDHHWMNGDPYCCTPQIEAECYNSITDNWTNIGKAPKKFLMCTDECGVVVGRTSYWCTYTWRASIISFSHDLRKFSELNGPGSGAENASLGWNLGEISGSLVAIVQNVDGGVGVWKMVDDDGGGSRLVWVKQVQVGPSDGLGKVVNCWRNGEFLVANIVGHSNGFVTKLSLYNPWTKNIRLFSDFLSKKGRIPEVFLYVESLISPRGYTHSTL</sequence>
<dbReference type="PROSITE" id="PS50181">
    <property type="entry name" value="FBOX"/>
    <property type="match status" value="1"/>
</dbReference>
<dbReference type="InterPro" id="IPR036047">
    <property type="entry name" value="F-box-like_dom_sf"/>
</dbReference>
<keyword evidence="3" id="KW-1185">Reference proteome</keyword>
<dbReference type="SUPFAM" id="SSF81383">
    <property type="entry name" value="F-box domain"/>
    <property type="match status" value="1"/>
</dbReference>
<dbReference type="InterPro" id="IPR006527">
    <property type="entry name" value="F-box-assoc_dom_typ1"/>
</dbReference>
<dbReference type="AlphaFoldDB" id="A0AAW1I5R3"/>
<dbReference type="InterPro" id="IPR001810">
    <property type="entry name" value="F-box_dom"/>
</dbReference>
<organism evidence="2 3">
    <name type="scientific">Saponaria officinalis</name>
    <name type="common">Common soapwort</name>
    <name type="synonym">Lychnis saponaria</name>
    <dbReference type="NCBI Taxonomy" id="3572"/>
    <lineage>
        <taxon>Eukaryota</taxon>
        <taxon>Viridiplantae</taxon>
        <taxon>Streptophyta</taxon>
        <taxon>Embryophyta</taxon>
        <taxon>Tracheophyta</taxon>
        <taxon>Spermatophyta</taxon>
        <taxon>Magnoliopsida</taxon>
        <taxon>eudicotyledons</taxon>
        <taxon>Gunneridae</taxon>
        <taxon>Pentapetalae</taxon>
        <taxon>Caryophyllales</taxon>
        <taxon>Caryophyllaceae</taxon>
        <taxon>Caryophylleae</taxon>
        <taxon>Saponaria</taxon>
    </lineage>
</organism>
<dbReference type="SMART" id="SM00256">
    <property type="entry name" value="FBOX"/>
    <property type="match status" value="1"/>
</dbReference>
<dbReference type="PANTHER" id="PTHR31672:SF13">
    <property type="entry name" value="F-BOX PROTEIN CPR30-LIKE"/>
    <property type="match status" value="1"/>
</dbReference>
<proteinExistence type="predicted"/>
<feature type="domain" description="F-box" evidence="1">
    <location>
        <begin position="5"/>
        <end position="51"/>
    </location>
</feature>
<dbReference type="PANTHER" id="PTHR31672">
    <property type="entry name" value="BNACNNG10540D PROTEIN"/>
    <property type="match status" value="1"/>
</dbReference>